<dbReference type="OMA" id="TDHNLED"/>
<dbReference type="EMBL" id="CAJJDP010000025">
    <property type="protein sequence ID" value="CAD8151575.1"/>
    <property type="molecule type" value="Genomic_DNA"/>
</dbReference>
<sequence>MQQPQNSFLEYTEVQSYKFLFLRDVKITLEVAAETEIILDHFQNDKTIQQLALNKMINQINNSNKIHLELQSEVQQKDDSFKLKVLNLRKETRELFDILMDQFDNDQVRGLLYKYTDHNLEDTVNPFWQLITQVKLNEIPEQQMNFLKAINKKGETLRTLSGQIYTEQQIKKCIDEKKAFIKEQIKTQIK</sequence>
<keyword evidence="2" id="KW-1185">Reference proteome</keyword>
<evidence type="ECO:0000313" key="1">
    <source>
        <dbReference type="EMBL" id="CAD8151575.1"/>
    </source>
</evidence>
<reference evidence="1" key="1">
    <citation type="submission" date="2021-01" db="EMBL/GenBank/DDBJ databases">
        <authorList>
            <consortium name="Genoscope - CEA"/>
            <person name="William W."/>
        </authorList>
    </citation>
    <scope>NUCLEOTIDE SEQUENCE</scope>
</reference>
<name>A0A8S1TEC7_PAROT</name>
<gene>
    <name evidence="1" type="ORF">POCTA_138.1.T0250171</name>
</gene>
<accession>A0A8S1TEC7</accession>
<evidence type="ECO:0000313" key="2">
    <source>
        <dbReference type="Proteomes" id="UP000683925"/>
    </source>
</evidence>
<organism evidence="1 2">
    <name type="scientific">Paramecium octaurelia</name>
    <dbReference type="NCBI Taxonomy" id="43137"/>
    <lineage>
        <taxon>Eukaryota</taxon>
        <taxon>Sar</taxon>
        <taxon>Alveolata</taxon>
        <taxon>Ciliophora</taxon>
        <taxon>Intramacronucleata</taxon>
        <taxon>Oligohymenophorea</taxon>
        <taxon>Peniculida</taxon>
        <taxon>Parameciidae</taxon>
        <taxon>Paramecium</taxon>
    </lineage>
</organism>
<comment type="caution">
    <text evidence="1">The sequence shown here is derived from an EMBL/GenBank/DDBJ whole genome shotgun (WGS) entry which is preliminary data.</text>
</comment>
<protein>
    <submittedName>
        <fullName evidence="1">Uncharacterized protein</fullName>
    </submittedName>
</protein>
<dbReference type="Proteomes" id="UP000683925">
    <property type="component" value="Unassembled WGS sequence"/>
</dbReference>
<proteinExistence type="predicted"/>
<dbReference type="AlphaFoldDB" id="A0A8S1TEC7"/>
<dbReference type="OrthoDB" id="300357at2759"/>